<dbReference type="InterPro" id="IPR021255">
    <property type="entry name" value="DUF2807"/>
</dbReference>
<dbReference type="EMBL" id="JXRA01000068">
    <property type="protein sequence ID" value="KIO76240.1"/>
    <property type="molecule type" value="Genomic_DNA"/>
</dbReference>
<evidence type="ECO:0000259" key="1">
    <source>
        <dbReference type="Pfam" id="PF10988"/>
    </source>
</evidence>
<dbReference type="AlphaFoldDB" id="A0A0D0GJC4"/>
<keyword evidence="3" id="KW-1185">Reference proteome</keyword>
<dbReference type="STRING" id="1503925.TH53_16130"/>
<dbReference type="Pfam" id="PF10988">
    <property type="entry name" value="DUF2807"/>
    <property type="match status" value="1"/>
</dbReference>
<gene>
    <name evidence="2" type="ORF">TH53_16130</name>
</gene>
<evidence type="ECO:0000313" key="3">
    <source>
        <dbReference type="Proteomes" id="UP000032049"/>
    </source>
</evidence>
<organism evidence="2 3">
    <name type="scientific">Pedobacter lusitanus</name>
    <dbReference type="NCBI Taxonomy" id="1503925"/>
    <lineage>
        <taxon>Bacteria</taxon>
        <taxon>Pseudomonadati</taxon>
        <taxon>Bacteroidota</taxon>
        <taxon>Sphingobacteriia</taxon>
        <taxon>Sphingobacteriales</taxon>
        <taxon>Sphingobacteriaceae</taxon>
        <taxon>Pedobacter</taxon>
    </lineage>
</organism>
<proteinExistence type="predicted"/>
<comment type="caution">
    <text evidence="2">The sequence shown here is derived from an EMBL/GenBank/DDBJ whole genome shotgun (WGS) entry which is preliminary data.</text>
</comment>
<sequence length="228" mass="24943">MQHLVGVCVLITNYLETELENLKNKDMKTSFKTLAVSAMTAIILSGTVFGSFASEKSVASAKVISFNDDIKRVVVMGNTKVSLVQSSTEFVSIDEGEREKVSIKQMGNTLTVSSSEETPVKVTIYVKDVYRIYASDNASVRTVGTFKQSYLQVILRDHAVAYIKAKTESMYTDLDGEAYLDLSGATDNHTIKNAGIGSLKTERFAASKTENLPVESRWAMNGAAVKKN</sequence>
<dbReference type="Gene3D" id="2.160.20.120">
    <property type="match status" value="1"/>
</dbReference>
<evidence type="ECO:0000313" key="2">
    <source>
        <dbReference type="EMBL" id="KIO76240.1"/>
    </source>
</evidence>
<reference evidence="2 3" key="1">
    <citation type="submission" date="2015-01" db="EMBL/GenBank/DDBJ databases">
        <title>Draft genome sequence of Pedobacter sp. NL19 isolated from sludge of an effluent treatment pond in an abandoned uranium mine.</title>
        <authorList>
            <person name="Santos T."/>
            <person name="Caetano T."/>
            <person name="Covas C."/>
            <person name="Cruz A."/>
            <person name="Mendo S."/>
        </authorList>
    </citation>
    <scope>NUCLEOTIDE SEQUENCE [LARGE SCALE GENOMIC DNA]</scope>
    <source>
        <strain evidence="2 3">NL19</strain>
    </source>
</reference>
<protein>
    <submittedName>
        <fullName evidence="2">Contig68, whole genome shotgun sequence</fullName>
    </submittedName>
</protein>
<feature type="domain" description="Putative auto-transporter adhesin head GIN" evidence="1">
    <location>
        <begin position="72"/>
        <end position="210"/>
    </location>
</feature>
<name>A0A0D0GJC4_9SPHI</name>
<accession>A0A0D0GJC4</accession>
<dbReference type="Proteomes" id="UP000032049">
    <property type="component" value="Unassembled WGS sequence"/>
</dbReference>